<evidence type="ECO:0000256" key="1">
    <source>
        <dbReference type="ARBA" id="ARBA00022691"/>
    </source>
</evidence>
<evidence type="ECO:0000256" key="2">
    <source>
        <dbReference type="ARBA" id="ARBA00022723"/>
    </source>
</evidence>
<keyword evidence="2 5" id="KW-0479">Metal-binding</keyword>
<evidence type="ECO:0000256" key="3">
    <source>
        <dbReference type="ARBA" id="ARBA00023004"/>
    </source>
</evidence>
<dbReference type="PANTHER" id="PTHR43075">
    <property type="entry name" value="FORMATE LYASE ACTIVATING ENZYME, PUTATIVE (AFU_ORTHOLOGUE AFUA_2G15630)-RELATED"/>
    <property type="match status" value="1"/>
</dbReference>
<proteinExistence type="predicted"/>
<dbReference type="InterPro" id="IPR007197">
    <property type="entry name" value="rSAM"/>
</dbReference>
<dbReference type="GO" id="GO:0051536">
    <property type="term" value="F:iron-sulfur cluster binding"/>
    <property type="evidence" value="ECO:0007669"/>
    <property type="project" value="UniProtKB-KW"/>
</dbReference>
<evidence type="ECO:0000313" key="7">
    <source>
        <dbReference type="EMBL" id="ERL08355.1"/>
    </source>
</evidence>
<evidence type="ECO:0000259" key="6">
    <source>
        <dbReference type="Pfam" id="PF04055"/>
    </source>
</evidence>
<name>U2TPJ0_9ACTN</name>
<dbReference type="InterPro" id="IPR040085">
    <property type="entry name" value="MJ0674-like"/>
</dbReference>
<feature type="binding site" evidence="5">
    <location>
        <position position="64"/>
    </location>
    <ligand>
        <name>[4Fe-4S] cluster</name>
        <dbReference type="ChEBI" id="CHEBI:49883"/>
        <note>4Fe-4S-S-AdoMet</note>
    </ligand>
</feature>
<dbReference type="SFLD" id="SFLDG01099">
    <property type="entry name" value="Uncharacterised_Radical_SAM_Su"/>
    <property type="match status" value="1"/>
</dbReference>
<reference evidence="7 8" key="1">
    <citation type="submission" date="2013-08" db="EMBL/GenBank/DDBJ databases">
        <authorList>
            <person name="Durkin A.S."/>
            <person name="Haft D.R."/>
            <person name="McCorrison J."/>
            <person name="Torralba M."/>
            <person name="Gillis M."/>
            <person name="Haft D.H."/>
            <person name="Methe B."/>
            <person name="Sutton G."/>
            <person name="Nelson K.E."/>
        </authorList>
    </citation>
    <scope>NUCLEOTIDE SEQUENCE [LARGE SCALE GENOMIC DNA]</scope>
    <source>
        <strain evidence="7 8">F0195</strain>
    </source>
</reference>
<organism evidence="7 8">
    <name type="scientific">Olsenella profusa F0195</name>
    <dbReference type="NCBI Taxonomy" id="1125712"/>
    <lineage>
        <taxon>Bacteria</taxon>
        <taxon>Bacillati</taxon>
        <taxon>Actinomycetota</taxon>
        <taxon>Coriobacteriia</taxon>
        <taxon>Coriobacteriales</taxon>
        <taxon>Atopobiaceae</taxon>
        <taxon>Olsenella</taxon>
    </lineage>
</organism>
<dbReference type="CDD" id="cd01335">
    <property type="entry name" value="Radical_SAM"/>
    <property type="match status" value="1"/>
</dbReference>
<dbReference type="RefSeq" id="WP_021726224.1">
    <property type="nucleotide sequence ID" value="NZ_AWEZ01000045.1"/>
</dbReference>
<dbReference type="InterPro" id="IPR013785">
    <property type="entry name" value="Aldolase_TIM"/>
</dbReference>
<dbReference type="SFLD" id="SFLDS00029">
    <property type="entry name" value="Radical_SAM"/>
    <property type="match status" value="1"/>
</dbReference>
<feature type="domain" description="Radical SAM core" evidence="6">
    <location>
        <begin position="59"/>
        <end position="188"/>
    </location>
</feature>
<dbReference type="InterPro" id="IPR058240">
    <property type="entry name" value="rSAM_sf"/>
</dbReference>
<comment type="caution">
    <text evidence="7">The sequence shown here is derived from an EMBL/GenBank/DDBJ whole genome shotgun (WGS) entry which is preliminary data.</text>
</comment>
<keyword evidence="4 5" id="KW-0411">Iron-sulfur</keyword>
<protein>
    <submittedName>
        <fullName evidence="7">Radical SAM domain protein</fullName>
    </submittedName>
</protein>
<dbReference type="Pfam" id="PF04055">
    <property type="entry name" value="Radical_SAM"/>
    <property type="match status" value="1"/>
</dbReference>
<dbReference type="STRING" id="1125712.HMPREF1316_0077"/>
<evidence type="ECO:0000256" key="4">
    <source>
        <dbReference type="ARBA" id="ARBA00023014"/>
    </source>
</evidence>
<dbReference type="AlphaFoldDB" id="U2TPJ0"/>
<evidence type="ECO:0000256" key="5">
    <source>
        <dbReference type="PIRSR" id="PIRSR004869-50"/>
    </source>
</evidence>
<dbReference type="SUPFAM" id="SSF102114">
    <property type="entry name" value="Radical SAM enzymes"/>
    <property type="match status" value="1"/>
</dbReference>
<dbReference type="EMBL" id="AWEZ01000045">
    <property type="protein sequence ID" value="ERL08355.1"/>
    <property type="molecule type" value="Genomic_DNA"/>
</dbReference>
<feature type="binding site" evidence="5">
    <location>
        <position position="68"/>
    </location>
    <ligand>
        <name>[4Fe-4S] cluster</name>
        <dbReference type="ChEBI" id="CHEBI:49883"/>
        <note>4Fe-4S-S-AdoMet</note>
    </ligand>
</feature>
<evidence type="ECO:0000313" key="8">
    <source>
        <dbReference type="Proteomes" id="UP000016638"/>
    </source>
</evidence>
<keyword evidence="3 5" id="KW-0408">Iron</keyword>
<accession>U2TPJ0</accession>
<dbReference type="GO" id="GO:0046872">
    <property type="term" value="F:metal ion binding"/>
    <property type="evidence" value="ECO:0007669"/>
    <property type="project" value="UniProtKB-KW"/>
</dbReference>
<dbReference type="Proteomes" id="UP000016638">
    <property type="component" value="Unassembled WGS sequence"/>
</dbReference>
<gene>
    <name evidence="7" type="ORF">HMPREF1316_0077</name>
</gene>
<dbReference type="PIRSF" id="PIRSF004869">
    <property type="entry name" value="PflX_prd"/>
    <property type="match status" value="1"/>
</dbReference>
<dbReference type="GO" id="GO:0003824">
    <property type="term" value="F:catalytic activity"/>
    <property type="evidence" value="ECO:0007669"/>
    <property type="project" value="InterPro"/>
</dbReference>
<dbReference type="Gene3D" id="3.20.20.70">
    <property type="entry name" value="Aldolase class I"/>
    <property type="match status" value="1"/>
</dbReference>
<dbReference type="eggNOG" id="COG1313">
    <property type="taxonomic scope" value="Bacteria"/>
</dbReference>
<dbReference type="PATRIC" id="fig|1125712.3.peg.1211"/>
<sequence length="325" mass="34924">MSTYAAYDRCELCPRRCHALRNAGRRGLCGASSALRVARAALHHWEEPPISGETGSGAIFFTGCPLRCVFCQNQDISQGGFGLDVSVGRLAQMMLELAGQGALNINLVTPLHAAPQVRDAVLLAREAGMGLPVVCNTSGYELPTTVDAMADVVDVWLTDFKYASPALARELSCAGDYPAVAFEALAHMLASLRERGGRREGADGRMEQGIIVRHLVMPGHVDDSLAVLDRVWEACGNEADLSVMNQYTPTGRCLRMGGDLARALTDDEYERVLDHADDLGFEWLWWQQGGTVSESFVPAFDATGVEGPELAPMMAGPSSEGGQHA</sequence>
<keyword evidence="1 5" id="KW-0949">S-adenosyl-L-methionine</keyword>
<feature type="binding site" evidence="5">
    <location>
        <position position="71"/>
    </location>
    <ligand>
        <name>[4Fe-4S] cluster</name>
        <dbReference type="ChEBI" id="CHEBI:49883"/>
        <note>4Fe-4S-S-AdoMet</note>
    </ligand>
</feature>
<keyword evidence="8" id="KW-1185">Reference proteome</keyword>
<comment type="cofactor">
    <cofactor evidence="5">
        <name>[4Fe-4S] cluster</name>
        <dbReference type="ChEBI" id="CHEBI:49883"/>
    </cofactor>
    <text evidence="5">Binds 1 [4Fe-4S] cluster. The cluster is coordinated with 3 cysteines and an exchangeable S-adenosyl-L-methionine.</text>
</comment>
<dbReference type="PANTHER" id="PTHR43075:SF1">
    <property type="entry name" value="FORMATE LYASE ACTIVATING ENZYME, PUTATIVE (AFU_ORTHOLOGUE AFUA_2G15630)-RELATED"/>
    <property type="match status" value="1"/>
</dbReference>
<dbReference type="InterPro" id="IPR016431">
    <property type="entry name" value="Pyrv-formate_lyase-activ_prd"/>
</dbReference>